<dbReference type="NCBIfam" id="TIGR02937">
    <property type="entry name" value="sigma70-ECF"/>
    <property type="match status" value="1"/>
</dbReference>
<dbReference type="InterPro" id="IPR014284">
    <property type="entry name" value="RNA_pol_sigma-70_dom"/>
</dbReference>
<sequence>MPNGLDLVPAATPPPDAELAARVARGDRAAETLLVLRYTRAVLAVLHKRLPQQPELARDLAQETFIIAFARLRGEGMDDPERLAGFLRKTAIHLVIGELRKTARRRTDADSGSIADTLDEAAGPAAVLEREQTNHIVRHVIAEMPVARDRDLLWRYYVLEHDKASLCHAFTLSLEHFDRVVHRARTRFKELVEKYHVSAP</sequence>
<evidence type="ECO:0000256" key="1">
    <source>
        <dbReference type="ARBA" id="ARBA00023015"/>
    </source>
</evidence>
<dbReference type="RefSeq" id="WP_255911528.1">
    <property type="nucleotide sequence ID" value="NZ_JANFQO010000003.1"/>
</dbReference>
<dbReference type="PANTHER" id="PTHR43133">
    <property type="entry name" value="RNA POLYMERASE ECF-TYPE SIGMA FACTO"/>
    <property type="match status" value="1"/>
</dbReference>
<dbReference type="Gene3D" id="1.10.1740.10">
    <property type="match status" value="1"/>
</dbReference>
<dbReference type="InterPro" id="IPR007627">
    <property type="entry name" value="RNA_pol_sigma70_r2"/>
</dbReference>
<comment type="caution">
    <text evidence="5">The sequence shown here is derived from an EMBL/GenBank/DDBJ whole genome shotgun (WGS) entry which is preliminary data.</text>
</comment>
<keyword evidence="6" id="KW-1185">Reference proteome</keyword>
<feature type="domain" description="RNA polymerase sigma-70 region 2" evidence="4">
    <location>
        <begin position="34"/>
        <end position="105"/>
    </location>
</feature>
<proteinExistence type="predicted"/>
<organism evidence="5 6">
    <name type="scientific">Tahibacter harae</name>
    <dbReference type="NCBI Taxonomy" id="2963937"/>
    <lineage>
        <taxon>Bacteria</taxon>
        <taxon>Pseudomonadati</taxon>
        <taxon>Pseudomonadota</taxon>
        <taxon>Gammaproteobacteria</taxon>
        <taxon>Lysobacterales</taxon>
        <taxon>Rhodanobacteraceae</taxon>
        <taxon>Tahibacter</taxon>
    </lineage>
</organism>
<accession>A0ABT1QN52</accession>
<dbReference type="InterPro" id="IPR013325">
    <property type="entry name" value="RNA_pol_sigma_r2"/>
</dbReference>
<evidence type="ECO:0000313" key="5">
    <source>
        <dbReference type="EMBL" id="MCQ4163872.1"/>
    </source>
</evidence>
<dbReference type="PANTHER" id="PTHR43133:SF51">
    <property type="entry name" value="RNA POLYMERASE SIGMA FACTOR"/>
    <property type="match status" value="1"/>
</dbReference>
<reference evidence="5" key="1">
    <citation type="submission" date="2022-07" db="EMBL/GenBank/DDBJ databases">
        <title>Tahibacter sp., a new gammaproteobacterium isolated from the silt sample collected at pig farm.</title>
        <authorList>
            <person name="Chen H."/>
        </authorList>
    </citation>
    <scope>NUCLEOTIDE SEQUENCE</scope>
    <source>
        <strain evidence="5">P2K</strain>
    </source>
</reference>
<protein>
    <submittedName>
        <fullName evidence="5">Sigma-70 family RNA polymerase sigma factor</fullName>
    </submittedName>
</protein>
<dbReference type="EMBL" id="JANFQO010000003">
    <property type="protein sequence ID" value="MCQ4163872.1"/>
    <property type="molecule type" value="Genomic_DNA"/>
</dbReference>
<evidence type="ECO:0000256" key="3">
    <source>
        <dbReference type="ARBA" id="ARBA00023163"/>
    </source>
</evidence>
<name>A0ABT1QN52_9GAMM</name>
<evidence type="ECO:0000313" key="6">
    <source>
        <dbReference type="Proteomes" id="UP001165498"/>
    </source>
</evidence>
<gene>
    <name evidence="5" type="ORF">NM961_04030</name>
</gene>
<dbReference type="SUPFAM" id="SSF88946">
    <property type="entry name" value="Sigma2 domain of RNA polymerase sigma factors"/>
    <property type="match status" value="1"/>
</dbReference>
<dbReference type="Proteomes" id="UP001165498">
    <property type="component" value="Unassembled WGS sequence"/>
</dbReference>
<keyword evidence="3" id="KW-0804">Transcription</keyword>
<keyword evidence="1" id="KW-0805">Transcription regulation</keyword>
<evidence type="ECO:0000256" key="2">
    <source>
        <dbReference type="ARBA" id="ARBA00023082"/>
    </source>
</evidence>
<dbReference type="Pfam" id="PF04542">
    <property type="entry name" value="Sigma70_r2"/>
    <property type="match status" value="1"/>
</dbReference>
<dbReference type="InterPro" id="IPR039425">
    <property type="entry name" value="RNA_pol_sigma-70-like"/>
</dbReference>
<keyword evidence="2" id="KW-0731">Sigma factor</keyword>
<evidence type="ECO:0000259" key="4">
    <source>
        <dbReference type="Pfam" id="PF04542"/>
    </source>
</evidence>